<comment type="similarity">
    <text evidence="1 3">Belongs to the short-chain dehydrogenases/reductases (SDR) family.</text>
</comment>
<evidence type="ECO:0000313" key="6">
    <source>
        <dbReference type="Proteomes" id="UP000053411"/>
    </source>
</evidence>
<feature type="domain" description="Ketoreductase" evidence="4">
    <location>
        <begin position="3"/>
        <end position="189"/>
    </location>
</feature>
<dbReference type="VEuPathDB" id="FungiDB:Z520_12343"/>
<proteinExistence type="inferred from homology"/>
<dbReference type="CDD" id="cd05374">
    <property type="entry name" value="17beta-HSD-like_SDR_c"/>
    <property type="match status" value="1"/>
</dbReference>
<protein>
    <recommendedName>
        <fullName evidence="4">Ketoreductase domain-containing protein</fullName>
    </recommendedName>
</protein>
<dbReference type="EMBL" id="KN848115">
    <property type="protein sequence ID" value="KIX91954.1"/>
    <property type="molecule type" value="Genomic_DNA"/>
</dbReference>
<evidence type="ECO:0000256" key="3">
    <source>
        <dbReference type="RuleBase" id="RU000363"/>
    </source>
</evidence>
<dbReference type="Proteomes" id="UP000053411">
    <property type="component" value="Unassembled WGS sequence"/>
</dbReference>
<dbReference type="PRINTS" id="PR00081">
    <property type="entry name" value="GDHRDH"/>
</dbReference>
<dbReference type="Gene3D" id="3.40.50.720">
    <property type="entry name" value="NAD(P)-binding Rossmann-like Domain"/>
    <property type="match status" value="1"/>
</dbReference>
<keyword evidence="2" id="KW-0560">Oxidoreductase</keyword>
<dbReference type="STRING" id="1442371.A0A0D2JNA8"/>
<dbReference type="SUPFAM" id="SSF51735">
    <property type="entry name" value="NAD(P)-binding Rossmann-fold domains"/>
    <property type="match status" value="1"/>
</dbReference>
<dbReference type="InterPro" id="IPR036291">
    <property type="entry name" value="NAD(P)-bd_dom_sf"/>
</dbReference>
<dbReference type="GeneID" id="27718089"/>
<evidence type="ECO:0000259" key="4">
    <source>
        <dbReference type="SMART" id="SM00822"/>
    </source>
</evidence>
<dbReference type="RefSeq" id="XP_016626077.1">
    <property type="nucleotide sequence ID" value="XM_016782829.1"/>
</dbReference>
<evidence type="ECO:0000256" key="1">
    <source>
        <dbReference type="ARBA" id="ARBA00006484"/>
    </source>
</evidence>
<dbReference type="PANTHER" id="PTHR43976:SF16">
    <property type="entry name" value="SHORT-CHAIN DEHYDROGENASE_REDUCTASE FAMILY PROTEIN"/>
    <property type="match status" value="1"/>
</dbReference>
<dbReference type="PANTHER" id="PTHR43976">
    <property type="entry name" value="SHORT CHAIN DEHYDROGENASE"/>
    <property type="match status" value="1"/>
</dbReference>
<organism evidence="5 6">
    <name type="scientific">Fonsecaea multimorphosa CBS 102226</name>
    <dbReference type="NCBI Taxonomy" id="1442371"/>
    <lineage>
        <taxon>Eukaryota</taxon>
        <taxon>Fungi</taxon>
        <taxon>Dikarya</taxon>
        <taxon>Ascomycota</taxon>
        <taxon>Pezizomycotina</taxon>
        <taxon>Eurotiomycetes</taxon>
        <taxon>Chaetothyriomycetidae</taxon>
        <taxon>Chaetothyriales</taxon>
        <taxon>Herpotrichiellaceae</taxon>
        <taxon>Fonsecaea</taxon>
    </lineage>
</organism>
<evidence type="ECO:0000256" key="2">
    <source>
        <dbReference type="ARBA" id="ARBA00023002"/>
    </source>
</evidence>
<keyword evidence="6" id="KW-1185">Reference proteome</keyword>
<dbReference type="Pfam" id="PF00106">
    <property type="entry name" value="adh_short"/>
    <property type="match status" value="1"/>
</dbReference>
<reference evidence="5 6" key="1">
    <citation type="submission" date="2015-01" db="EMBL/GenBank/DDBJ databases">
        <title>The Genome Sequence of Fonsecaea multimorphosa CBS 102226.</title>
        <authorList>
            <consortium name="The Broad Institute Genomics Platform"/>
            <person name="Cuomo C."/>
            <person name="de Hoog S."/>
            <person name="Gorbushina A."/>
            <person name="Stielow B."/>
            <person name="Teixiera M."/>
            <person name="Abouelleil A."/>
            <person name="Chapman S.B."/>
            <person name="Priest M."/>
            <person name="Young S.K."/>
            <person name="Wortman J."/>
            <person name="Nusbaum C."/>
            <person name="Birren B."/>
        </authorList>
    </citation>
    <scope>NUCLEOTIDE SEQUENCE [LARGE SCALE GENOMIC DNA]</scope>
    <source>
        <strain evidence="5 6">CBS 102226</strain>
    </source>
</reference>
<dbReference type="SMART" id="SM00822">
    <property type="entry name" value="PKS_KR"/>
    <property type="match status" value="1"/>
</dbReference>
<name>A0A0D2JNA8_9EURO</name>
<dbReference type="OrthoDB" id="1274115at2759"/>
<dbReference type="PRINTS" id="PR00080">
    <property type="entry name" value="SDRFAMILY"/>
</dbReference>
<accession>A0A0D2JNA8</accession>
<gene>
    <name evidence="5" type="ORF">Z520_12343</name>
</gene>
<dbReference type="GO" id="GO:0016491">
    <property type="term" value="F:oxidoreductase activity"/>
    <property type="evidence" value="ECO:0007669"/>
    <property type="project" value="UniProtKB-KW"/>
</dbReference>
<dbReference type="InterPro" id="IPR057326">
    <property type="entry name" value="KR_dom"/>
</dbReference>
<evidence type="ECO:0000313" key="5">
    <source>
        <dbReference type="EMBL" id="KIX91954.1"/>
    </source>
</evidence>
<sequence length="274" mass="29496">MSRVWFVTGSSRGLGRALVEYALSKGDSVVATARNKDVLSDVLKKYGKSKVLLYSLDVVNYESAVAAVHAAVNKFKRIDILVNNAGYANPASFEDSTLESFNEQIDVNFNGVVNVTKAILPILRQQGSGYIFNVSSLGSRLGTPGLSAYQAAKWAVSGFSSVLASELGPLNIKVTSLEPGGIRTDWAGSSMTIPPISDAYQDTVGALCKLIRDNNGKEPSLPEKFGPILEKLYATPKPPVRLLIGTDAVQYGAHVDDVQRKSDEEWKELGLLSV</sequence>
<dbReference type="InterPro" id="IPR051911">
    <property type="entry name" value="SDR_oxidoreductase"/>
</dbReference>
<dbReference type="AlphaFoldDB" id="A0A0D2JNA8"/>
<dbReference type="InterPro" id="IPR002347">
    <property type="entry name" value="SDR_fam"/>
</dbReference>